<evidence type="ECO:0000256" key="2">
    <source>
        <dbReference type="ARBA" id="ARBA00004651"/>
    </source>
</evidence>
<evidence type="ECO:0000256" key="6">
    <source>
        <dbReference type="ARBA" id="ARBA00022692"/>
    </source>
</evidence>
<evidence type="ECO:0000256" key="13">
    <source>
        <dbReference type="SAM" id="Phobius"/>
    </source>
</evidence>
<evidence type="ECO:0000256" key="9">
    <source>
        <dbReference type="ARBA" id="ARBA00022989"/>
    </source>
</evidence>
<keyword evidence="5" id="KW-0349">Heme</keyword>
<evidence type="ECO:0000256" key="11">
    <source>
        <dbReference type="ARBA" id="ARBA00023136"/>
    </source>
</evidence>
<keyword evidence="8" id="KW-0249">Electron transport</keyword>
<dbReference type="InterPro" id="IPR052168">
    <property type="entry name" value="Cytochrome_b561_oxidase"/>
</dbReference>
<evidence type="ECO:0000259" key="14">
    <source>
        <dbReference type="Pfam" id="PF01292"/>
    </source>
</evidence>
<dbReference type="Proteomes" id="UP001163882">
    <property type="component" value="Chromosome"/>
</dbReference>
<comment type="subcellular location">
    <subcellularLocation>
        <location evidence="2">Cell membrane</location>
        <topology evidence="2">Multi-pass membrane protein</topology>
    </subcellularLocation>
</comment>
<evidence type="ECO:0000256" key="10">
    <source>
        <dbReference type="ARBA" id="ARBA00023004"/>
    </source>
</evidence>
<dbReference type="PANTHER" id="PTHR30529">
    <property type="entry name" value="CYTOCHROME B561"/>
    <property type="match status" value="1"/>
</dbReference>
<feature type="transmembrane region" description="Helical" evidence="13">
    <location>
        <begin position="93"/>
        <end position="118"/>
    </location>
</feature>
<evidence type="ECO:0000313" key="16">
    <source>
        <dbReference type="Proteomes" id="UP001163882"/>
    </source>
</evidence>
<feature type="transmembrane region" description="Helical" evidence="13">
    <location>
        <begin position="54"/>
        <end position="72"/>
    </location>
</feature>
<evidence type="ECO:0000313" key="15">
    <source>
        <dbReference type="EMBL" id="UYQ71473.1"/>
    </source>
</evidence>
<proteinExistence type="inferred from homology"/>
<keyword evidence="16" id="KW-1185">Reference proteome</keyword>
<evidence type="ECO:0000256" key="4">
    <source>
        <dbReference type="ARBA" id="ARBA00022475"/>
    </source>
</evidence>
<keyword evidence="9 13" id="KW-1133">Transmembrane helix</keyword>
<feature type="transmembrane region" description="Helical" evidence="13">
    <location>
        <begin position="130"/>
        <end position="153"/>
    </location>
</feature>
<feature type="transmembrane region" description="Helical" evidence="13">
    <location>
        <begin position="7"/>
        <end position="29"/>
    </location>
</feature>
<dbReference type="InterPro" id="IPR016174">
    <property type="entry name" value="Di-haem_cyt_TM"/>
</dbReference>
<dbReference type="PANTHER" id="PTHR30529:SF6">
    <property type="entry name" value="BLL0291 PROTEIN"/>
    <property type="match status" value="1"/>
</dbReference>
<sequence length="167" mass="18358">MANDSIGYSGLQITLHWLIAALVLFQFVFHEPIVQAFDDRIDGDMPVPVEETGAWLHVVGGVIILILALIRITVRTRHGVPAVPREHPALLRWIALATHYLLYGFIIGMPLVGAAAWFGGIEAAGAIHSAARFILVPLILVHAAGALVEHFVLRTNVLRRMLVPEKR</sequence>
<dbReference type="EMBL" id="CP107716">
    <property type="protein sequence ID" value="UYQ71473.1"/>
    <property type="molecule type" value="Genomic_DNA"/>
</dbReference>
<dbReference type="RefSeq" id="WP_264225125.1">
    <property type="nucleotide sequence ID" value="NZ_CP107716.1"/>
</dbReference>
<keyword evidence="11 13" id="KW-0472">Membrane</keyword>
<accession>A0ABY6ILJ9</accession>
<comment type="similarity">
    <text evidence="12">Belongs to the cytochrome b561 family.</text>
</comment>
<keyword evidence="10" id="KW-0408">Iron</keyword>
<reference evidence="15" key="1">
    <citation type="submission" date="2022-10" db="EMBL/GenBank/DDBJ databases">
        <title>YIM 151497 complete genome.</title>
        <authorList>
            <person name="Chen X."/>
        </authorList>
    </citation>
    <scope>NUCLEOTIDE SEQUENCE</scope>
    <source>
        <strain evidence="15">YIM 151497</strain>
    </source>
</reference>
<name>A0ABY6ILJ9_9HYPH</name>
<keyword evidence="7" id="KW-0479">Metal-binding</keyword>
<evidence type="ECO:0000256" key="1">
    <source>
        <dbReference type="ARBA" id="ARBA00001970"/>
    </source>
</evidence>
<feature type="domain" description="Cytochrome b561 bacterial/Ni-hydrogenase" evidence="14">
    <location>
        <begin position="8"/>
        <end position="162"/>
    </location>
</feature>
<dbReference type="InterPro" id="IPR011577">
    <property type="entry name" value="Cyt_b561_bac/Ni-Hgenase"/>
</dbReference>
<keyword evidence="6 13" id="KW-0812">Transmembrane</keyword>
<evidence type="ECO:0000256" key="7">
    <source>
        <dbReference type="ARBA" id="ARBA00022723"/>
    </source>
</evidence>
<evidence type="ECO:0000256" key="5">
    <source>
        <dbReference type="ARBA" id="ARBA00022617"/>
    </source>
</evidence>
<protein>
    <submittedName>
        <fullName evidence="15">Cytochrome b/b6 domain-containing protein</fullName>
    </submittedName>
</protein>
<dbReference type="Pfam" id="PF01292">
    <property type="entry name" value="Ni_hydr_CYTB"/>
    <property type="match status" value="1"/>
</dbReference>
<evidence type="ECO:0000256" key="12">
    <source>
        <dbReference type="ARBA" id="ARBA00037975"/>
    </source>
</evidence>
<keyword evidence="3" id="KW-0813">Transport</keyword>
<gene>
    <name evidence="15" type="ORF">OF122_15680</name>
</gene>
<evidence type="ECO:0000256" key="8">
    <source>
        <dbReference type="ARBA" id="ARBA00022982"/>
    </source>
</evidence>
<comment type="cofactor">
    <cofactor evidence="1">
        <name>heme b</name>
        <dbReference type="ChEBI" id="CHEBI:60344"/>
    </cofactor>
</comment>
<evidence type="ECO:0000256" key="3">
    <source>
        <dbReference type="ARBA" id="ARBA00022448"/>
    </source>
</evidence>
<keyword evidence="4" id="KW-1003">Cell membrane</keyword>
<organism evidence="15 16">
    <name type="scientific">Pelagibacterium flavum</name>
    <dbReference type="NCBI Taxonomy" id="2984530"/>
    <lineage>
        <taxon>Bacteria</taxon>
        <taxon>Pseudomonadati</taxon>
        <taxon>Pseudomonadota</taxon>
        <taxon>Alphaproteobacteria</taxon>
        <taxon>Hyphomicrobiales</taxon>
        <taxon>Devosiaceae</taxon>
        <taxon>Pelagibacterium</taxon>
    </lineage>
</organism>
<dbReference type="SUPFAM" id="SSF81342">
    <property type="entry name" value="Transmembrane di-heme cytochromes"/>
    <property type="match status" value="1"/>
</dbReference>